<keyword evidence="8" id="KW-1185">Reference proteome</keyword>
<evidence type="ECO:0000313" key="5">
    <source>
        <dbReference type="EMBL" id="KAG2972852.1"/>
    </source>
</evidence>
<dbReference type="Proteomes" id="UP000760860">
    <property type="component" value="Unassembled WGS sequence"/>
</dbReference>
<evidence type="ECO:0000256" key="1">
    <source>
        <dbReference type="SAM" id="SignalP"/>
    </source>
</evidence>
<evidence type="ECO:0000313" key="3">
    <source>
        <dbReference type="EMBL" id="KAG2925450.1"/>
    </source>
</evidence>
<evidence type="ECO:0000313" key="4">
    <source>
        <dbReference type="EMBL" id="KAG2927593.1"/>
    </source>
</evidence>
<feature type="chain" id="PRO_5039985916" evidence="1">
    <location>
        <begin position="24"/>
        <end position="94"/>
    </location>
</feature>
<dbReference type="Proteomes" id="UP000251314">
    <property type="component" value="Unassembled WGS sequence"/>
</dbReference>
<gene>
    <name evidence="7" type="ORF">PC110_g7331</name>
    <name evidence="2" type="ORF">PC113_g13767</name>
    <name evidence="4" type="ORF">PC115_g7511</name>
    <name evidence="3" type="ORF">PC117_g15177</name>
    <name evidence="5" type="ORF">PC118_g15462</name>
    <name evidence="6" type="ORF">PC129_g13613</name>
</gene>
<dbReference type="AlphaFoldDB" id="A0A329SI71"/>
<dbReference type="EMBL" id="RCML01000600">
    <property type="protein sequence ID" value="KAG2972852.1"/>
    <property type="molecule type" value="Genomic_DNA"/>
</dbReference>
<name>A0A329SI71_9STRA</name>
<dbReference type="Proteomes" id="UP000697107">
    <property type="component" value="Unassembled WGS sequence"/>
</dbReference>
<dbReference type="EMBL" id="RCMG01000456">
    <property type="protein sequence ID" value="KAG2853913.1"/>
    <property type="molecule type" value="Genomic_DNA"/>
</dbReference>
<comment type="caution">
    <text evidence="7">The sequence shown here is derived from an EMBL/GenBank/DDBJ whole genome shotgun (WGS) entry which is preliminary data.</text>
</comment>
<evidence type="ECO:0000313" key="2">
    <source>
        <dbReference type="EMBL" id="KAG2853913.1"/>
    </source>
</evidence>
<accession>A0A329SI71</accession>
<evidence type="ECO:0000313" key="6">
    <source>
        <dbReference type="EMBL" id="KAG3215507.1"/>
    </source>
</evidence>
<proteinExistence type="predicted"/>
<protein>
    <submittedName>
        <fullName evidence="7">Uncharacterized protein</fullName>
    </submittedName>
</protein>
<organism evidence="7 8">
    <name type="scientific">Phytophthora cactorum</name>
    <dbReference type="NCBI Taxonomy" id="29920"/>
    <lineage>
        <taxon>Eukaryota</taxon>
        <taxon>Sar</taxon>
        <taxon>Stramenopiles</taxon>
        <taxon>Oomycota</taxon>
        <taxon>Peronosporomycetes</taxon>
        <taxon>Peronosporales</taxon>
        <taxon>Peronosporaceae</taxon>
        <taxon>Phytophthora</taxon>
    </lineage>
</organism>
<evidence type="ECO:0000313" key="8">
    <source>
        <dbReference type="Proteomes" id="UP000251314"/>
    </source>
</evidence>
<dbReference type="Proteomes" id="UP000736787">
    <property type="component" value="Unassembled WGS sequence"/>
</dbReference>
<dbReference type="EMBL" id="MJFZ01000140">
    <property type="protein sequence ID" value="RAW36390.1"/>
    <property type="molecule type" value="Genomic_DNA"/>
</dbReference>
<dbReference type="EMBL" id="RCMI01000182">
    <property type="protein sequence ID" value="KAG2927593.1"/>
    <property type="molecule type" value="Genomic_DNA"/>
</dbReference>
<reference evidence="7 8" key="1">
    <citation type="submission" date="2018-01" db="EMBL/GenBank/DDBJ databases">
        <title>Draft genome of the strawberry crown rot pathogen Phytophthora cactorum.</title>
        <authorList>
            <person name="Armitage A.D."/>
            <person name="Lysoe E."/>
            <person name="Nellist C.F."/>
            <person name="Harrison R.J."/>
            <person name="Brurberg M.B."/>
        </authorList>
    </citation>
    <scope>NUCLEOTIDE SEQUENCE [LARGE SCALE GENOMIC DNA]</scope>
    <source>
        <strain evidence="7 8">10300</strain>
    </source>
</reference>
<dbReference type="EMBL" id="RCMK01000496">
    <property type="protein sequence ID" value="KAG2925450.1"/>
    <property type="molecule type" value="Genomic_DNA"/>
</dbReference>
<feature type="signal peptide" evidence="1">
    <location>
        <begin position="1"/>
        <end position="23"/>
    </location>
</feature>
<sequence>MDECCSACWSAVCAGCCITCFEATCYPVCNTCSRCCCGDRGFSCCTGQDNGYRRQSSDSYGRAASPPPEIVAVPVKMQPVTPGVAESYEPVRQV</sequence>
<reference evidence="2" key="2">
    <citation type="submission" date="2018-10" db="EMBL/GenBank/DDBJ databases">
        <title>Effector identification in a new, highly contiguous assembly of the strawberry crown rot pathogen Phytophthora cactorum.</title>
        <authorList>
            <person name="Armitage A.D."/>
            <person name="Nellist C.F."/>
            <person name="Bates H."/>
            <person name="Vickerstaff R.J."/>
            <person name="Harrison R.J."/>
        </authorList>
    </citation>
    <scope>NUCLEOTIDE SEQUENCE</scope>
    <source>
        <strain evidence="2">15-7</strain>
        <strain evidence="4">4032</strain>
        <strain evidence="3">4040</strain>
        <strain evidence="5">P415</strain>
        <strain evidence="6">P421</strain>
    </source>
</reference>
<dbReference type="EMBL" id="RCMV01000553">
    <property type="protein sequence ID" value="KAG3215507.1"/>
    <property type="molecule type" value="Genomic_DNA"/>
</dbReference>
<dbReference type="VEuPathDB" id="FungiDB:PC110_g7331"/>
<dbReference type="OrthoDB" id="10269735at2759"/>
<dbReference type="Proteomes" id="UP000774804">
    <property type="component" value="Unassembled WGS sequence"/>
</dbReference>
<keyword evidence="1" id="KW-0732">Signal</keyword>
<dbReference type="Proteomes" id="UP000735874">
    <property type="component" value="Unassembled WGS sequence"/>
</dbReference>
<evidence type="ECO:0000313" key="7">
    <source>
        <dbReference type="EMBL" id="RAW36390.1"/>
    </source>
</evidence>